<comment type="caution">
    <text evidence="1">The sequence shown here is derived from an EMBL/GenBank/DDBJ whole genome shotgun (WGS) entry which is preliminary data.</text>
</comment>
<accession>A0ABV0XRJ8</accession>
<protein>
    <submittedName>
        <fullName evidence="1">Uncharacterized protein</fullName>
    </submittedName>
</protein>
<dbReference type="Proteomes" id="UP001469553">
    <property type="component" value="Unassembled WGS sequence"/>
</dbReference>
<organism evidence="1 2">
    <name type="scientific">Ameca splendens</name>
    <dbReference type="NCBI Taxonomy" id="208324"/>
    <lineage>
        <taxon>Eukaryota</taxon>
        <taxon>Metazoa</taxon>
        <taxon>Chordata</taxon>
        <taxon>Craniata</taxon>
        <taxon>Vertebrata</taxon>
        <taxon>Euteleostomi</taxon>
        <taxon>Actinopterygii</taxon>
        <taxon>Neopterygii</taxon>
        <taxon>Teleostei</taxon>
        <taxon>Neoteleostei</taxon>
        <taxon>Acanthomorphata</taxon>
        <taxon>Ovalentaria</taxon>
        <taxon>Atherinomorphae</taxon>
        <taxon>Cyprinodontiformes</taxon>
        <taxon>Goodeidae</taxon>
        <taxon>Ameca</taxon>
    </lineage>
</organism>
<proteinExistence type="predicted"/>
<evidence type="ECO:0000313" key="1">
    <source>
        <dbReference type="EMBL" id="MEQ2284074.1"/>
    </source>
</evidence>
<keyword evidence="2" id="KW-1185">Reference proteome</keyword>
<dbReference type="EMBL" id="JAHRIP010010761">
    <property type="protein sequence ID" value="MEQ2284074.1"/>
    <property type="molecule type" value="Genomic_DNA"/>
</dbReference>
<name>A0ABV0XRJ8_9TELE</name>
<gene>
    <name evidence="1" type="ORF">AMECASPLE_017843</name>
</gene>
<sequence>MVICLQRSIFCQKKAIFIQFPDNFRLLDGRNEALSNAVHTKFILCPDWTQLLQLGLCPSRPQREETVLKSVRGFEPRRCKAAMSQLAAGWSLSAAVSSA</sequence>
<reference evidence="1 2" key="1">
    <citation type="submission" date="2021-06" db="EMBL/GenBank/DDBJ databases">
        <authorList>
            <person name="Palmer J.M."/>
        </authorList>
    </citation>
    <scope>NUCLEOTIDE SEQUENCE [LARGE SCALE GENOMIC DNA]</scope>
    <source>
        <strain evidence="1 2">AS_MEX2019</strain>
        <tissue evidence="1">Muscle</tissue>
    </source>
</reference>
<evidence type="ECO:0000313" key="2">
    <source>
        <dbReference type="Proteomes" id="UP001469553"/>
    </source>
</evidence>